<reference evidence="1" key="1">
    <citation type="submission" date="2020-04" db="EMBL/GenBank/DDBJ databases">
        <authorList>
            <person name="Chiriac C."/>
            <person name="Salcher M."/>
            <person name="Ghai R."/>
            <person name="Kavagutti S V."/>
        </authorList>
    </citation>
    <scope>NUCLEOTIDE SEQUENCE</scope>
</reference>
<accession>A0A6J5NMI7</accession>
<sequence>MLVLQEERPACFTGQSWGEYLGGVRDEARDNEALRRRLERGAMPVYCESCLPEYRVSMEKQGRCEPLKGYERAAEPR</sequence>
<protein>
    <submittedName>
        <fullName evidence="1">Uncharacterized protein</fullName>
    </submittedName>
</protein>
<gene>
    <name evidence="1" type="ORF">UFOVP703_3</name>
</gene>
<organism evidence="1">
    <name type="scientific">uncultured Caudovirales phage</name>
    <dbReference type="NCBI Taxonomy" id="2100421"/>
    <lineage>
        <taxon>Viruses</taxon>
        <taxon>Duplodnaviria</taxon>
        <taxon>Heunggongvirae</taxon>
        <taxon>Uroviricota</taxon>
        <taxon>Caudoviricetes</taxon>
        <taxon>Peduoviridae</taxon>
        <taxon>Maltschvirus</taxon>
        <taxon>Maltschvirus maltsch</taxon>
    </lineage>
</organism>
<proteinExistence type="predicted"/>
<dbReference type="EMBL" id="LR796673">
    <property type="protein sequence ID" value="CAB4158355.1"/>
    <property type="molecule type" value="Genomic_DNA"/>
</dbReference>
<evidence type="ECO:0000313" key="1">
    <source>
        <dbReference type="EMBL" id="CAB4158355.1"/>
    </source>
</evidence>
<name>A0A6J5NMI7_9CAUD</name>